<dbReference type="InterPro" id="IPR036259">
    <property type="entry name" value="MFS_trans_sf"/>
</dbReference>
<keyword evidence="3 7" id="KW-0812">Transmembrane</keyword>
<reference evidence="8" key="1">
    <citation type="submission" date="2020-07" db="EMBL/GenBank/DDBJ databases">
        <title>Multicomponent nature underlies the extraordinary mechanical properties of spider dragline silk.</title>
        <authorList>
            <person name="Kono N."/>
            <person name="Nakamura H."/>
            <person name="Mori M."/>
            <person name="Yoshida Y."/>
            <person name="Ohtoshi R."/>
            <person name="Malay A.D."/>
            <person name="Moran D.A.P."/>
            <person name="Tomita M."/>
            <person name="Numata K."/>
            <person name="Arakawa K."/>
        </authorList>
    </citation>
    <scope>NUCLEOTIDE SEQUENCE</scope>
</reference>
<evidence type="ECO:0000256" key="2">
    <source>
        <dbReference type="ARBA" id="ARBA00022448"/>
    </source>
</evidence>
<feature type="compositionally biased region" description="Basic and acidic residues" evidence="6">
    <location>
        <begin position="1"/>
        <end position="26"/>
    </location>
</feature>
<comment type="subcellular location">
    <subcellularLocation>
        <location evidence="1">Membrane</location>
        <topology evidence="1">Multi-pass membrane protein</topology>
    </subcellularLocation>
</comment>
<keyword evidence="9" id="KW-1185">Reference proteome</keyword>
<evidence type="ECO:0000256" key="3">
    <source>
        <dbReference type="ARBA" id="ARBA00022692"/>
    </source>
</evidence>
<feature type="transmembrane region" description="Helical" evidence="7">
    <location>
        <begin position="91"/>
        <end position="115"/>
    </location>
</feature>
<dbReference type="SUPFAM" id="SSF103473">
    <property type="entry name" value="MFS general substrate transporter"/>
    <property type="match status" value="1"/>
</dbReference>
<name>A0A8X6FKR5_TRICU</name>
<evidence type="ECO:0000256" key="4">
    <source>
        <dbReference type="ARBA" id="ARBA00022989"/>
    </source>
</evidence>
<proteinExistence type="predicted"/>
<feature type="compositionally biased region" description="Basic and acidic residues" evidence="6">
    <location>
        <begin position="55"/>
        <end position="66"/>
    </location>
</feature>
<gene>
    <name evidence="8" type="ORF">TNCT_656751</name>
</gene>
<protein>
    <submittedName>
        <fullName evidence="8">Uncharacterized protein</fullName>
    </submittedName>
</protein>
<dbReference type="EMBL" id="BMAO01022581">
    <property type="protein sequence ID" value="GFQ82927.1"/>
    <property type="molecule type" value="Genomic_DNA"/>
</dbReference>
<dbReference type="OrthoDB" id="4139357at2759"/>
<evidence type="ECO:0000256" key="5">
    <source>
        <dbReference type="ARBA" id="ARBA00023136"/>
    </source>
</evidence>
<keyword evidence="5 7" id="KW-0472">Membrane</keyword>
<sequence length="149" mass="16892">MFRLSKKNDSENEKDATEISEDKSENETSEEQDSNNAERSETKSNDSAQPASVSSDKEDKNMDRPTEVSYTGDVYEMTDAIDKGGFGWYQILVTFLGGMVWFTAASQIMILTFIGDFLACRWNIYRWQSALLFSVFFFCMSIGLLFSGT</sequence>
<feature type="transmembrane region" description="Helical" evidence="7">
    <location>
        <begin position="127"/>
        <end position="146"/>
    </location>
</feature>
<dbReference type="PANTHER" id="PTHR23511:SF5">
    <property type="entry name" value="MAJOR FACILITATOR-TYPE TRANSPORTER HXNZ-RELATED"/>
    <property type="match status" value="1"/>
</dbReference>
<keyword evidence="4 7" id="KW-1133">Transmembrane helix</keyword>
<dbReference type="PANTHER" id="PTHR23511">
    <property type="entry name" value="SYNAPTIC VESICLE GLYCOPROTEIN 2"/>
    <property type="match status" value="1"/>
</dbReference>
<accession>A0A8X6FKR5</accession>
<feature type="region of interest" description="Disordered" evidence="6">
    <location>
        <begin position="1"/>
        <end position="68"/>
    </location>
</feature>
<feature type="compositionally biased region" description="Polar residues" evidence="6">
    <location>
        <begin position="45"/>
        <end position="54"/>
    </location>
</feature>
<organism evidence="8 9">
    <name type="scientific">Trichonephila clavata</name>
    <name type="common">Joro spider</name>
    <name type="synonym">Nephila clavata</name>
    <dbReference type="NCBI Taxonomy" id="2740835"/>
    <lineage>
        <taxon>Eukaryota</taxon>
        <taxon>Metazoa</taxon>
        <taxon>Ecdysozoa</taxon>
        <taxon>Arthropoda</taxon>
        <taxon>Chelicerata</taxon>
        <taxon>Arachnida</taxon>
        <taxon>Araneae</taxon>
        <taxon>Araneomorphae</taxon>
        <taxon>Entelegynae</taxon>
        <taxon>Araneoidea</taxon>
        <taxon>Nephilidae</taxon>
        <taxon>Trichonephila</taxon>
    </lineage>
</organism>
<evidence type="ECO:0000256" key="6">
    <source>
        <dbReference type="SAM" id="MobiDB-lite"/>
    </source>
</evidence>
<evidence type="ECO:0000313" key="9">
    <source>
        <dbReference type="Proteomes" id="UP000887116"/>
    </source>
</evidence>
<dbReference type="AlphaFoldDB" id="A0A8X6FKR5"/>
<evidence type="ECO:0000256" key="1">
    <source>
        <dbReference type="ARBA" id="ARBA00004141"/>
    </source>
</evidence>
<keyword evidence="2" id="KW-0813">Transport</keyword>
<dbReference type="Proteomes" id="UP000887116">
    <property type="component" value="Unassembled WGS sequence"/>
</dbReference>
<dbReference type="GO" id="GO:0016020">
    <property type="term" value="C:membrane"/>
    <property type="evidence" value="ECO:0007669"/>
    <property type="project" value="UniProtKB-SubCell"/>
</dbReference>
<comment type="caution">
    <text evidence="8">The sequence shown here is derived from an EMBL/GenBank/DDBJ whole genome shotgun (WGS) entry which is preliminary data.</text>
</comment>
<evidence type="ECO:0000256" key="7">
    <source>
        <dbReference type="SAM" id="Phobius"/>
    </source>
</evidence>
<evidence type="ECO:0000313" key="8">
    <source>
        <dbReference type="EMBL" id="GFQ82927.1"/>
    </source>
</evidence>